<feature type="active site" description="Nucleophile" evidence="2">
    <location>
        <position position="6"/>
    </location>
</feature>
<accession>A0A0G1KT95</accession>
<protein>
    <recommendedName>
        <fullName evidence="5">Nucleotidase</fullName>
    </recommendedName>
</protein>
<dbReference type="EMBL" id="LCJZ01000017">
    <property type="protein sequence ID" value="KKT86803.1"/>
    <property type="molecule type" value="Genomic_DNA"/>
</dbReference>
<dbReference type="PANTHER" id="PTHR35134">
    <property type="entry name" value="NUCLEOTIDASE YQFW-RELATED"/>
    <property type="match status" value="1"/>
</dbReference>
<dbReference type="PANTHER" id="PTHR35134:SF2">
    <property type="entry name" value="NUCLEOTIDASE YQFW-RELATED"/>
    <property type="match status" value="1"/>
</dbReference>
<comment type="similarity">
    <text evidence="1">Belongs to the 5'(3')-deoxyribonucleotidase family.</text>
</comment>
<comment type="caution">
    <text evidence="3">The sequence shown here is derived from an EMBL/GenBank/DDBJ whole genome shotgun (WGS) entry which is preliminary data.</text>
</comment>
<dbReference type="InterPro" id="IPR052419">
    <property type="entry name" value="5_3-deoxyribonucleotidase-like"/>
</dbReference>
<dbReference type="InterPro" id="IPR010708">
    <property type="entry name" value="5'(3')-deoxyribonucleotidase"/>
</dbReference>
<sequence>MKIAVDLDDMLCSFIAEFLKWYNPQHGANWQFEDVVDYHWSNFMHITAEQAIQDVHDFFLTSGFANLPVMPGAQEFIRKLAKEHELYIVTARQHVAEATTYTWLEQNFSGVFRGVLFANHYSADGSPSLTKGELCQQVGCELIIDDDGRHLGSLLAHNIKAVLIDKPWNKNDILPAEVIRAYNWDDALRAIEKLLAKSITIN</sequence>
<dbReference type="Proteomes" id="UP000033958">
    <property type="component" value="Unassembled WGS sequence"/>
</dbReference>
<gene>
    <name evidence="3" type="ORF">VE97_C0017G0002</name>
</gene>
<reference evidence="3 4" key="1">
    <citation type="journal article" date="2015" name="Nature">
        <title>rRNA introns, odd ribosomes, and small enigmatic genomes across a large radiation of phyla.</title>
        <authorList>
            <person name="Brown C.T."/>
            <person name="Hug L.A."/>
            <person name="Thomas B.C."/>
            <person name="Sharon I."/>
            <person name="Castelle C.J."/>
            <person name="Singh A."/>
            <person name="Wilkins M.J."/>
            <person name="Williams K.H."/>
            <person name="Banfield J.F."/>
        </authorList>
    </citation>
    <scope>NUCLEOTIDE SEQUENCE [LARGE SCALE GENOMIC DNA]</scope>
</reference>
<dbReference type="Pfam" id="PF06941">
    <property type="entry name" value="NT5C"/>
    <property type="match status" value="1"/>
</dbReference>
<evidence type="ECO:0008006" key="5">
    <source>
        <dbReference type="Google" id="ProtNLM"/>
    </source>
</evidence>
<dbReference type="SUPFAM" id="SSF56784">
    <property type="entry name" value="HAD-like"/>
    <property type="match status" value="1"/>
</dbReference>
<name>A0A0G1KT95_UNCK3</name>
<dbReference type="GO" id="GO:0008253">
    <property type="term" value="F:5'-nucleotidase activity"/>
    <property type="evidence" value="ECO:0007669"/>
    <property type="project" value="InterPro"/>
</dbReference>
<dbReference type="InterPro" id="IPR023214">
    <property type="entry name" value="HAD_sf"/>
</dbReference>
<proteinExistence type="inferred from homology"/>
<dbReference type="GO" id="GO:0009264">
    <property type="term" value="P:deoxyribonucleotide catabolic process"/>
    <property type="evidence" value="ECO:0007669"/>
    <property type="project" value="InterPro"/>
</dbReference>
<dbReference type="Gene3D" id="3.40.50.1000">
    <property type="entry name" value="HAD superfamily/HAD-like"/>
    <property type="match status" value="1"/>
</dbReference>
<dbReference type="AlphaFoldDB" id="A0A0G1KT95"/>
<dbReference type="InterPro" id="IPR036412">
    <property type="entry name" value="HAD-like_sf"/>
</dbReference>
<evidence type="ECO:0000256" key="2">
    <source>
        <dbReference type="PIRSR" id="PIRSR610708-1"/>
    </source>
</evidence>
<organism evidence="3 4">
    <name type="scientific">candidate division Kazan bacterium GW2011_GWB1_45_10</name>
    <dbReference type="NCBI Taxonomy" id="1620411"/>
    <lineage>
        <taxon>Bacteria</taxon>
        <taxon>Bacteria division Kazan-3B-28</taxon>
    </lineage>
</organism>
<feature type="active site" description="Proton donor" evidence="2">
    <location>
        <position position="8"/>
    </location>
</feature>
<evidence type="ECO:0000313" key="3">
    <source>
        <dbReference type="EMBL" id="KKT86803.1"/>
    </source>
</evidence>
<evidence type="ECO:0000256" key="1">
    <source>
        <dbReference type="ARBA" id="ARBA00009589"/>
    </source>
</evidence>
<evidence type="ECO:0000313" key="4">
    <source>
        <dbReference type="Proteomes" id="UP000033958"/>
    </source>
</evidence>